<evidence type="ECO:0000256" key="4">
    <source>
        <dbReference type="ARBA" id="ARBA00023136"/>
    </source>
</evidence>
<feature type="transmembrane region" description="Helical" evidence="5">
    <location>
        <begin position="50"/>
        <end position="68"/>
    </location>
</feature>
<evidence type="ECO:0000256" key="1">
    <source>
        <dbReference type="ARBA" id="ARBA00004141"/>
    </source>
</evidence>
<reference evidence="6" key="1">
    <citation type="submission" date="2022-02" db="EMBL/GenBank/DDBJ databases">
        <title>Fredinandcohnia quinoae sp. nov. isolated from Chenopodium quinoa seeds.</title>
        <authorList>
            <person name="Saati-Santamaria Z."/>
            <person name="Flores-Felix J.D."/>
            <person name="Igual J.M."/>
            <person name="Velazquez E."/>
            <person name="Garcia-Fraile P."/>
            <person name="Martinez-Molina E."/>
        </authorList>
    </citation>
    <scope>NUCLEOTIDE SEQUENCE</scope>
    <source>
        <strain evidence="6">SECRCQ15</strain>
    </source>
</reference>
<keyword evidence="2 5" id="KW-0812">Transmembrane</keyword>
<comment type="subcellular location">
    <subcellularLocation>
        <location evidence="1">Membrane</location>
        <topology evidence="1">Multi-pass membrane protein</topology>
    </subcellularLocation>
</comment>
<evidence type="ECO:0000313" key="6">
    <source>
        <dbReference type="EMBL" id="MCH1624420.1"/>
    </source>
</evidence>
<feature type="transmembrane region" description="Helical" evidence="5">
    <location>
        <begin position="73"/>
        <end position="91"/>
    </location>
</feature>
<organism evidence="6 7">
    <name type="scientific">Fredinandcohnia quinoae</name>
    <dbReference type="NCBI Taxonomy" id="2918902"/>
    <lineage>
        <taxon>Bacteria</taxon>
        <taxon>Bacillati</taxon>
        <taxon>Bacillota</taxon>
        <taxon>Bacilli</taxon>
        <taxon>Bacillales</taxon>
        <taxon>Bacillaceae</taxon>
        <taxon>Fredinandcohnia</taxon>
    </lineage>
</organism>
<dbReference type="RefSeq" id="WP_240252817.1">
    <property type="nucleotide sequence ID" value="NZ_JAKTTI010000003.1"/>
</dbReference>
<feature type="transmembrane region" description="Helical" evidence="5">
    <location>
        <begin position="12"/>
        <end position="30"/>
    </location>
</feature>
<keyword evidence="4 5" id="KW-0472">Membrane</keyword>
<keyword evidence="3 5" id="KW-1133">Transmembrane helix</keyword>
<evidence type="ECO:0000256" key="2">
    <source>
        <dbReference type="ARBA" id="ARBA00022692"/>
    </source>
</evidence>
<keyword evidence="7" id="KW-1185">Reference proteome</keyword>
<dbReference type="AlphaFoldDB" id="A0AAW5DUV8"/>
<accession>A0AAW5DUV8</accession>
<dbReference type="Pfam" id="PF13564">
    <property type="entry name" value="DoxX_2"/>
    <property type="match status" value="1"/>
</dbReference>
<evidence type="ECO:0000256" key="3">
    <source>
        <dbReference type="ARBA" id="ARBA00022989"/>
    </source>
</evidence>
<dbReference type="InterPro" id="IPR032808">
    <property type="entry name" value="DoxX"/>
</dbReference>
<evidence type="ECO:0000313" key="7">
    <source>
        <dbReference type="Proteomes" id="UP001431131"/>
    </source>
</evidence>
<name>A0AAW5DUV8_9BACI</name>
<gene>
    <name evidence="6" type="ORF">MJG50_03700</name>
</gene>
<dbReference type="Proteomes" id="UP001431131">
    <property type="component" value="Unassembled WGS sequence"/>
</dbReference>
<dbReference type="EMBL" id="JAKTTI010000003">
    <property type="protein sequence ID" value="MCH1624420.1"/>
    <property type="molecule type" value="Genomic_DNA"/>
</dbReference>
<proteinExistence type="predicted"/>
<dbReference type="GO" id="GO:0016020">
    <property type="term" value="C:membrane"/>
    <property type="evidence" value="ECO:0007669"/>
    <property type="project" value="UniProtKB-SubCell"/>
</dbReference>
<comment type="caution">
    <text evidence="6">The sequence shown here is derived from an EMBL/GenBank/DDBJ whole genome shotgun (WGS) entry which is preliminary data.</text>
</comment>
<evidence type="ECO:0000256" key="5">
    <source>
        <dbReference type="SAM" id="Phobius"/>
    </source>
</evidence>
<feature type="transmembrane region" description="Helical" evidence="5">
    <location>
        <begin position="97"/>
        <end position="117"/>
    </location>
</feature>
<sequence>MNQSISKGRLWTARVMSGIVILFMLFDSITKLFKLTVSVEGTVEMGFAENHVTIIGLLAFLSVILYAIPQTSILGAILLTGFLGGVVASHVRIDNPLFSHTLFPVYLGILTWAGIYLRDERLQNILHIKRRRAFKDNENFNRTNIG</sequence>
<protein>
    <submittedName>
        <fullName evidence="6">DoxX family protein</fullName>
    </submittedName>
</protein>